<feature type="transmembrane region" description="Helical" evidence="1">
    <location>
        <begin position="52"/>
        <end position="71"/>
    </location>
</feature>
<keyword evidence="1" id="KW-0812">Transmembrane</keyword>
<keyword evidence="1" id="KW-1133">Transmembrane helix</keyword>
<feature type="transmembrane region" description="Helical" evidence="1">
    <location>
        <begin position="28"/>
        <end position="46"/>
    </location>
</feature>
<evidence type="ECO:0000313" key="2">
    <source>
        <dbReference type="EMBL" id="TWU47807.1"/>
    </source>
</evidence>
<evidence type="ECO:0000256" key="1">
    <source>
        <dbReference type="SAM" id="Phobius"/>
    </source>
</evidence>
<reference evidence="2 3" key="1">
    <citation type="submission" date="2019-02" db="EMBL/GenBank/DDBJ databases">
        <title>Deep-cultivation of Planctomycetes and their phenomic and genomic characterization uncovers novel biology.</title>
        <authorList>
            <person name="Wiegand S."/>
            <person name="Jogler M."/>
            <person name="Boedeker C."/>
            <person name="Pinto D."/>
            <person name="Vollmers J."/>
            <person name="Rivas-Marin E."/>
            <person name="Kohn T."/>
            <person name="Peeters S.H."/>
            <person name="Heuer A."/>
            <person name="Rast P."/>
            <person name="Oberbeckmann S."/>
            <person name="Bunk B."/>
            <person name="Jeske O."/>
            <person name="Meyerdierks A."/>
            <person name="Storesund J.E."/>
            <person name="Kallscheuer N."/>
            <person name="Luecker S."/>
            <person name="Lage O.M."/>
            <person name="Pohl T."/>
            <person name="Merkel B.J."/>
            <person name="Hornburger P."/>
            <person name="Mueller R.-W."/>
            <person name="Bruemmer F."/>
            <person name="Labrenz M."/>
            <person name="Spormann A.M."/>
            <person name="Op Den Camp H."/>
            <person name="Overmann J."/>
            <person name="Amann R."/>
            <person name="Jetten M.S.M."/>
            <person name="Mascher T."/>
            <person name="Medema M.H."/>
            <person name="Devos D.P."/>
            <person name="Kaster A.-K."/>
            <person name="Ovreas L."/>
            <person name="Rohde M."/>
            <person name="Galperin M.Y."/>
            <person name="Jogler C."/>
        </authorList>
    </citation>
    <scope>NUCLEOTIDE SEQUENCE [LARGE SCALE GENOMIC DNA]</scope>
    <source>
        <strain evidence="2 3">Poly59</strain>
    </source>
</reference>
<comment type="caution">
    <text evidence="2">The sequence shown here is derived from an EMBL/GenBank/DDBJ whole genome shotgun (WGS) entry which is preliminary data.</text>
</comment>
<proteinExistence type="predicted"/>
<dbReference type="EMBL" id="SJPX01000005">
    <property type="protein sequence ID" value="TWU47807.1"/>
    <property type="molecule type" value="Genomic_DNA"/>
</dbReference>
<organism evidence="2 3">
    <name type="scientific">Rubripirellula reticaptiva</name>
    <dbReference type="NCBI Taxonomy" id="2528013"/>
    <lineage>
        <taxon>Bacteria</taxon>
        <taxon>Pseudomonadati</taxon>
        <taxon>Planctomycetota</taxon>
        <taxon>Planctomycetia</taxon>
        <taxon>Pirellulales</taxon>
        <taxon>Pirellulaceae</taxon>
        <taxon>Rubripirellula</taxon>
    </lineage>
</organism>
<dbReference type="Proteomes" id="UP000317977">
    <property type="component" value="Unassembled WGS sequence"/>
</dbReference>
<keyword evidence="1" id="KW-0472">Membrane</keyword>
<keyword evidence="3" id="KW-1185">Reference proteome</keyword>
<accession>A0A5C6EIA6</accession>
<name>A0A5C6EIA6_9BACT</name>
<sequence>MLRYWSGLRACETCGNTLGVKWPLRSRITLIVMYFIGVPLVLWASAGPASVIALSLVVTAVGLLAMLALLFRDGHLVVCRRFMPVSEAETLRLRRDYHETTHRQQMTQ</sequence>
<dbReference type="AlphaFoldDB" id="A0A5C6EIA6"/>
<evidence type="ECO:0000313" key="3">
    <source>
        <dbReference type="Proteomes" id="UP000317977"/>
    </source>
</evidence>
<protein>
    <submittedName>
        <fullName evidence="2">Uncharacterized protein</fullName>
    </submittedName>
</protein>
<gene>
    <name evidence="2" type="ORF">Poly59_46490</name>
</gene>